<keyword evidence="4" id="KW-0378">Hydrolase</keyword>
<keyword evidence="7" id="KW-1185">Reference proteome</keyword>
<organism evidence="6 7">
    <name type="scientific">Neodothiora populina</name>
    <dbReference type="NCBI Taxonomy" id="2781224"/>
    <lineage>
        <taxon>Eukaryota</taxon>
        <taxon>Fungi</taxon>
        <taxon>Dikarya</taxon>
        <taxon>Ascomycota</taxon>
        <taxon>Pezizomycotina</taxon>
        <taxon>Dothideomycetes</taxon>
        <taxon>Dothideomycetidae</taxon>
        <taxon>Dothideales</taxon>
        <taxon>Dothioraceae</taxon>
        <taxon>Neodothiora</taxon>
    </lineage>
</organism>
<comment type="catalytic activity">
    <reaction evidence="1">
        <text>a monocarboxylic acid amide + H2O = a monocarboxylate + NH4(+)</text>
        <dbReference type="Rhea" id="RHEA:12020"/>
        <dbReference type="ChEBI" id="CHEBI:15377"/>
        <dbReference type="ChEBI" id="CHEBI:28938"/>
        <dbReference type="ChEBI" id="CHEBI:35757"/>
        <dbReference type="ChEBI" id="CHEBI:83628"/>
        <dbReference type="EC" id="3.5.1.4"/>
    </reaction>
</comment>
<dbReference type="GeneID" id="95974931"/>
<dbReference type="SUPFAM" id="SSF75304">
    <property type="entry name" value="Amidase signature (AS) enzymes"/>
    <property type="match status" value="1"/>
</dbReference>
<gene>
    <name evidence="6" type="ORF">AAFC00_001228</name>
</gene>
<dbReference type="InterPro" id="IPR023631">
    <property type="entry name" value="Amidase_dom"/>
</dbReference>
<dbReference type="EC" id="3.5.1.4" evidence="3"/>
<dbReference type="Pfam" id="PF01425">
    <property type="entry name" value="Amidase"/>
    <property type="match status" value="1"/>
</dbReference>
<dbReference type="PROSITE" id="PS00571">
    <property type="entry name" value="AMIDASES"/>
    <property type="match status" value="1"/>
</dbReference>
<evidence type="ECO:0000256" key="3">
    <source>
        <dbReference type="ARBA" id="ARBA00012922"/>
    </source>
</evidence>
<evidence type="ECO:0000256" key="4">
    <source>
        <dbReference type="ARBA" id="ARBA00022801"/>
    </source>
</evidence>
<feature type="domain" description="Amidase" evidence="5">
    <location>
        <begin position="81"/>
        <end position="523"/>
    </location>
</feature>
<dbReference type="RefSeq" id="XP_069203859.1">
    <property type="nucleotide sequence ID" value="XM_069340390.1"/>
</dbReference>
<name>A0ABR3PN70_9PEZI</name>
<comment type="caution">
    <text evidence="6">The sequence shown here is derived from an EMBL/GenBank/DDBJ whole genome shotgun (WGS) entry which is preliminary data.</text>
</comment>
<dbReference type="PANTHER" id="PTHR46072">
    <property type="entry name" value="AMIDASE-RELATED-RELATED"/>
    <property type="match status" value="1"/>
</dbReference>
<dbReference type="Gene3D" id="3.90.1300.10">
    <property type="entry name" value="Amidase signature (AS) domain"/>
    <property type="match status" value="1"/>
</dbReference>
<dbReference type="InterPro" id="IPR036928">
    <property type="entry name" value="AS_sf"/>
</dbReference>
<protein>
    <recommendedName>
        <fullName evidence="3">amidase</fullName>
        <ecNumber evidence="3">3.5.1.4</ecNumber>
    </recommendedName>
</protein>
<sequence length="535" mass="58190">MAIGNPPQWESIAQAKRAALLQSIPPDWIISDDLLPPDDQLDVTSFPKTSGFFTERELEITSTRIPQLLEKIHTQLLTSEEVTKAFCKRAAVAHQLTNCLSETLFPEALASAKALDEHLQKTGETVGPLHGLPISLKDHFNIAGKDSTVGFVSWVGKPATYDSALVEILKKAGAVLYVKTNVPTAMMIAESVNNTFGRTVNPLNRKLTSGGSSGGESALIAFGGSLIGVGSDIGGSLRIPAACTGIFTLKPSSGRFPTGGCVSGLAGQEAVSSINGPMAKYLDDIEFYAKTVVGAEPWKSDPKCLPIPWRSVSVKPKLKLGVMWNDGNVRPTPPVQRALRETVEKLKAAGHEVIDWEPTLHLEAQELLSGFFLADGGKTVREILDEVQEPFRPEMKGYADASEIGANELWKRHLQRTQLCKDYLDRWTKAGVDAIICPTTPYTSVEHGKFKYVGYTGVFNIVDYSAVSWPSGMYADKSLDQPKIDAEPFSALDAEIQQDYDAEVVHGMPISLQLVAQRLEDEKAIAMTRLVLEAL</sequence>
<reference evidence="6 7" key="1">
    <citation type="submission" date="2024-07" db="EMBL/GenBank/DDBJ databases">
        <title>Draft sequence of the Neodothiora populina.</title>
        <authorList>
            <person name="Drown D.D."/>
            <person name="Schuette U.S."/>
            <person name="Buechlein A.B."/>
            <person name="Rusch D.R."/>
            <person name="Winton L.W."/>
            <person name="Adams G.A."/>
        </authorList>
    </citation>
    <scope>NUCLEOTIDE SEQUENCE [LARGE SCALE GENOMIC DNA]</scope>
    <source>
        <strain evidence="6 7">CPC 39397</strain>
    </source>
</reference>
<dbReference type="PIRSF" id="PIRSF001221">
    <property type="entry name" value="Amidase_fungi"/>
    <property type="match status" value="1"/>
</dbReference>
<evidence type="ECO:0000313" key="6">
    <source>
        <dbReference type="EMBL" id="KAL1311010.1"/>
    </source>
</evidence>
<dbReference type="EMBL" id="JBFMKM010000003">
    <property type="protein sequence ID" value="KAL1311010.1"/>
    <property type="molecule type" value="Genomic_DNA"/>
</dbReference>
<dbReference type="InterPro" id="IPR020556">
    <property type="entry name" value="Amidase_CS"/>
</dbReference>
<evidence type="ECO:0000256" key="1">
    <source>
        <dbReference type="ARBA" id="ARBA00001311"/>
    </source>
</evidence>
<evidence type="ECO:0000259" key="5">
    <source>
        <dbReference type="Pfam" id="PF01425"/>
    </source>
</evidence>
<evidence type="ECO:0000256" key="2">
    <source>
        <dbReference type="ARBA" id="ARBA00009199"/>
    </source>
</evidence>
<accession>A0ABR3PN70</accession>
<evidence type="ECO:0000313" key="7">
    <source>
        <dbReference type="Proteomes" id="UP001562354"/>
    </source>
</evidence>
<comment type="similarity">
    <text evidence="2">Belongs to the amidase family.</text>
</comment>
<proteinExistence type="inferred from homology"/>
<dbReference type="Proteomes" id="UP001562354">
    <property type="component" value="Unassembled WGS sequence"/>
</dbReference>
<dbReference type="PANTHER" id="PTHR46072:SF11">
    <property type="entry name" value="AMIDASE-RELATED"/>
    <property type="match status" value="1"/>
</dbReference>